<evidence type="ECO:0000313" key="4">
    <source>
        <dbReference type="EMBL" id="GAA3569456.1"/>
    </source>
</evidence>
<evidence type="ECO:0000256" key="1">
    <source>
        <dbReference type="ARBA" id="ARBA00006328"/>
    </source>
</evidence>
<dbReference type="RefSeq" id="WP_344866145.1">
    <property type="nucleotide sequence ID" value="NZ_BAAAZN010000015.1"/>
</dbReference>
<dbReference type="SUPFAM" id="SSF51735">
    <property type="entry name" value="NAD(P)-binding Rossmann-fold domains"/>
    <property type="match status" value="1"/>
</dbReference>
<comment type="similarity">
    <text evidence="1">Belongs to the NmrA-type oxidoreductase family.</text>
</comment>
<accession>A0ABP6XMS9</accession>
<sequence>MPDIVLVTGATGVQGGATARALLAAGWQVRALVRDPCAAKAKALSRAGAELVRGDMSDRATLDAAASGVHGVFSVQPTAGYPGTPPGFTVDDELRLGRAVADAAAAAGAAHFVYASVGAADADHGIRRWQSKAELERYAARLGLPTTVLRPVRFMENQLDSRFGLRDGVLTDVIRPEVPVQLIAGADIGAFAALAFARPGEYLGATVELAGDELTMPEIAAAMSRHLGRPIEYRAIPREALSGKDPDVLAGYRFANQGGGWHADIAARRHAHPRLLDFDTWLEREATQQQERLPVAPRAE</sequence>
<protein>
    <submittedName>
        <fullName evidence="4">NmrA/HSCARG family protein</fullName>
    </submittedName>
</protein>
<keyword evidence="2" id="KW-0521">NADP</keyword>
<name>A0ABP6XMS9_9PSEU</name>
<feature type="domain" description="NmrA-like" evidence="3">
    <location>
        <begin position="4"/>
        <end position="241"/>
    </location>
</feature>
<gene>
    <name evidence="4" type="ORF">GCM10022222_62050</name>
</gene>
<dbReference type="PANTHER" id="PTHR42748:SF7">
    <property type="entry name" value="NMRA LIKE REDOX SENSOR 1-RELATED"/>
    <property type="match status" value="1"/>
</dbReference>
<dbReference type="CDD" id="cd05251">
    <property type="entry name" value="NmrA_like_SDR_a"/>
    <property type="match status" value="1"/>
</dbReference>
<dbReference type="EMBL" id="BAAAZN010000015">
    <property type="protein sequence ID" value="GAA3569456.1"/>
    <property type="molecule type" value="Genomic_DNA"/>
</dbReference>
<reference evidence="5" key="1">
    <citation type="journal article" date="2019" name="Int. J. Syst. Evol. Microbiol.">
        <title>The Global Catalogue of Microorganisms (GCM) 10K type strain sequencing project: providing services to taxonomists for standard genome sequencing and annotation.</title>
        <authorList>
            <consortium name="The Broad Institute Genomics Platform"/>
            <consortium name="The Broad Institute Genome Sequencing Center for Infectious Disease"/>
            <person name="Wu L."/>
            <person name="Ma J."/>
        </authorList>
    </citation>
    <scope>NUCLEOTIDE SEQUENCE [LARGE SCALE GENOMIC DNA]</scope>
    <source>
        <strain evidence="5">JCM 16898</strain>
    </source>
</reference>
<dbReference type="InterPro" id="IPR051164">
    <property type="entry name" value="NmrA-like_oxidored"/>
</dbReference>
<evidence type="ECO:0000259" key="3">
    <source>
        <dbReference type="Pfam" id="PF05368"/>
    </source>
</evidence>
<dbReference type="InterPro" id="IPR036291">
    <property type="entry name" value="NAD(P)-bd_dom_sf"/>
</dbReference>
<organism evidence="4 5">
    <name type="scientific">Amycolatopsis ultiminotia</name>
    <dbReference type="NCBI Taxonomy" id="543629"/>
    <lineage>
        <taxon>Bacteria</taxon>
        <taxon>Bacillati</taxon>
        <taxon>Actinomycetota</taxon>
        <taxon>Actinomycetes</taxon>
        <taxon>Pseudonocardiales</taxon>
        <taxon>Pseudonocardiaceae</taxon>
        <taxon>Amycolatopsis</taxon>
    </lineage>
</organism>
<dbReference type="Gene3D" id="3.90.25.10">
    <property type="entry name" value="UDP-galactose 4-epimerase, domain 1"/>
    <property type="match status" value="1"/>
</dbReference>
<dbReference type="InterPro" id="IPR008030">
    <property type="entry name" value="NmrA-like"/>
</dbReference>
<proteinExistence type="inferred from homology"/>
<comment type="caution">
    <text evidence="4">The sequence shown here is derived from an EMBL/GenBank/DDBJ whole genome shotgun (WGS) entry which is preliminary data.</text>
</comment>
<dbReference type="Gene3D" id="3.40.50.720">
    <property type="entry name" value="NAD(P)-binding Rossmann-like Domain"/>
    <property type="match status" value="1"/>
</dbReference>
<evidence type="ECO:0000313" key="5">
    <source>
        <dbReference type="Proteomes" id="UP001500689"/>
    </source>
</evidence>
<dbReference type="Proteomes" id="UP001500689">
    <property type="component" value="Unassembled WGS sequence"/>
</dbReference>
<evidence type="ECO:0000256" key="2">
    <source>
        <dbReference type="ARBA" id="ARBA00022857"/>
    </source>
</evidence>
<dbReference type="PANTHER" id="PTHR42748">
    <property type="entry name" value="NITROGEN METABOLITE REPRESSION PROTEIN NMRA FAMILY MEMBER"/>
    <property type="match status" value="1"/>
</dbReference>
<keyword evidence="5" id="KW-1185">Reference proteome</keyword>
<dbReference type="Pfam" id="PF05368">
    <property type="entry name" value="NmrA"/>
    <property type="match status" value="1"/>
</dbReference>